<dbReference type="EMBL" id="LRRQ01000076">
    <property type="protein sequence ID" value="OAM89799.1"/>
    <property type="molecule type" value="Genomic_DNA"/>
</dbReference>
<dbReference type="SMART" id="SM00869">
    <property type="entry name" value="Autotransporter"/>
    <property type="match status" value="1"/>
</dbReference>
<dbReference type="SUPFAM" id="SSF103515">
    <property type="entry name" value="Autotransporter"/>
    <property type="match status" value="1"/>
</dbReference>
<dbReference type="InterPro" id="IPR012332">
    <property type="entry name" value="Autotransporter_pectin_lyase_C"/>
</dbReference>
<dbReference type="PROSITE" id="PS51208">
    <property type="entry name" value="AUTOTRANSPORTER"/>
    <property type="match status" value="1"/>
</dbReference>
<dbReference type="PANTHER" id="PTHR35037">
    <property type="entry name" value="C-TERMINAL REGION OF AIDA-LIKE PROTEIN"/>
    <property type="match status" value="1"/>
</dbReference>
<proteinExistence type="predicted"/>
<name>A0A178IKT8_9BACT</name>
<gene>
    <name evidence="4" type="ORF">AW736_10750</name>
</gene>
<dbReference type="Pfam" id="PF03212">
    <property type="entry name" value="Pertactin"/>
    <property type="match status" value="1"/>
</dbReference>
<protein>
    <recommendedName>
        <fullName evidence="3">Autotransporter domain-containing protein</fullName>
    </recommendedName>
</protein>
<keyword evidence="1 2" id="KW-0732">Signal</keyword>
<dbReference type="NCBIfam" id="TIGR02601">
    <property type="entry name" value="autotrns_rpt"/>
    <property type="match status" value="3"/>
</dbReference>
<keyword evidence="5" id="KW-1185">Reference proteome</keyword>
<dbReference type="InterPro" id="IPR005546">
    <property type="entry name" value="Autotransporte_beta"/>
</dbReference>
<dbReference type="InterPro" id="IPR051551">
    <property type="entry name" value="Autotransporter_adhesion"/>
</dbReference>
<comment type="caution">
    <text evidence="4">The sequence shown here is derived from an EMBL/GenBank/DDBJ whole genome shotgun (WGS) entry which is preliminary data.</text>
</comment>
<feature type="chain" id="PRO_5008089041" description="Autotransporter domain-containing protein" evidence="2">
    <location>
        <begin position="28"/>
        <end position="1812"/>
    </location>
</feature>
<dbReference type="InterPro" id="IPR006315">
    <property type="entry name" value="OM_autotransptr_brl_dom"/>
</dbReference>
<dbReference type="InterPro" id="IPR011050">
    <property type="entry name" value="Pectin_lyase_fold/virulence"/>
</dbReference>
<dbReference type="InterPro" id="IPR036709">
    <property type="entry name" value="Autotransporte_beta_dom_sf"/>
</dbReference>
<dbReference type="NCBIfam" id="TIGR01414">
    <property type="entry name" value="autotrans_barl"/>
    <property type="match status" value="1"/>
</dbReference>
<evidence type="ECO:0000259" key="3">
    <source>
        <dbReference type="PROSITE" id="PS51208"/>
    </source>
</evidence>
<evidence type="ECO:0000313" key="5">
    <source>
        <dbReference type="Proteomes" id="UP000078486"/>
    </source>
</evidence>
<dbReference type="SUPFAM" id="SSF51126">
    <property type="entry name" value="Pectin lyase-like"/>
    <property type="match status" value="2"/>
</dbReference>
<evidence type="ECO:0000256" key="1">
    <source>
        <dbReference type="ARBA" id="ARBA00022729"/>
    </source>
</evidence>
<accession>A0A178IKT8</accession>
<dbReference type="Gene3D" id="2.160.20.20">
    <property type="match status" value="1"/>
</dbReference>
<reference evidence="4 5" key="1">
    <citation type="submission" date="2016-01" db="EMBL/GenBank/DDBJ databases">
        <title>High potential of lignocellulose degradation of a new Verrucomicrobia species.</title>
        <authorList>
            <person name="Wang Y."/>
            <person name="Shi Y."/>
            <person name="Qiu Z."/>
            <person name="Liu S."/>
            <person name="Yang H."/>
        </authorList>
    </citation>
    <scope>NUCLEOTIDE SEQUENCE [LARGE SCALE GENOMIC DNA]</scope>
    <source>
        <strain evidence="4 5">TSB47</strain>
    </source>
</reference>
<dbReference type="GO" id="GO:0019867">
    <property type="term" value="C:outer membrane"/>
    <property type="evidence" value="ECO:0007669"/>
    <property type="project" value="InterPro"/>
</dbReference>
<evidence type="ECO:0000313" key="4">
    <source>
        <dbReference type="EMBL" id="OAM89799.1"/>
    </source>
</evidence>
<sequence length="1812" mass="179765">MTFHAFPLCFGLRWLPLMIAVSGCVPAGLVQGQTQIPSGAAGYILNAANGTNYVVGAGVQVNNPSTASPSAAVYDTSGNNVSWTIRNFGVIGWVTSTSTGSPYNGIYLYSSGTSTIINEAGGSIISGQVTGASRAGVNFSNGYGILTNAGYVYGAAHGVIIGYGASSLGGSVTNSGTIIGNASGRYGISAVYGAVEVRNTGGLISSTASDGVSFAPTVASGSLWNSGGGTIIGGAYGVNTDNGGFIENNAALIQGNGGAGIRLAGGSGTIRNIFSGTILGAAGHGINTGPVAVVVENDAAHIEGAAGSGVRLAGASSILRNLGGGVIMGSAHGVTVEGAAGVLVENNAAGIKGGTHGVSFNASASGTVRNINSGSIAGANSGVYALGAVVIENEAGSLIQAESAAVNHAGVYLGAGGTVVNRGTIQSVNNNIAILFSATDAAEGSLTLDTGSVLDGDVISTKATGNKVVLAGEGVEDSHFTGTSADTGFESLTMNGTQWTLGGSIALTGTAADALAVNSGTLTLGGALAMPNAGGVSLAADSLLHLDFADDASLAGVISGAGSLTHAGPGLLELTGSNTYSGRTTITSGTIKGGIGSSALHLGSASATYLVDPSATRVTLANITGNGVVDIQSADLVFDVVDSTDTQTYDFAGTLNSNGGNKLVKSGEGKLTLTQSLASKLDGGTVVENGTLGLADASYIVATGLVLGGGTTAGLIEYTGAGNWSTNVTLAGAGGGFSVASGTQGLAITVDGSGAFVKGGDGTLDIRSTLFGAGIDATEVRGGALIGNKDVFRGDITLSDNGTVVYDHNGAAWQDARDISGAGNFIKTGDGLLELTGSNTYAGDTTVRSGTLQGNIGTGALTVDSGATYKVASGIDAFSIAGVQGGGTIDLNAASLNLDVGAGVSSTFSFSGSLISANPSSALVKTGAGTVELQSVVALQGGAAIQDGTLRLANQNFIQAPVVLGTGSTSGLIEYTGSAAWAHDITLAAGDGGGFAVNGGTLALTGGFAINGAGDFVKGGNGTLDITAANITDTANGVVRVLDGTLRGNAATFKAGGIEAVATASVIEFYQTTSGSYGGAISGSGALVKTGDGALALGGANTYGDTIIRGGMLSGNLGGGTLTVEASGTFRVDDSATEFSVSGVLGNGTIDMANANMVLNVASGTTEFAFAGNLTGGKQFIKTGAGTLDFRSGVPLNDGAAIREGVLRLADQSFVKAPVVIGTVTTAAMIEYTGASAWAHAVTLQGLGGGFIVGSGEVAISAAINSSDHAVFVKDGAGTLDITGATTSGLGGAKILAGVLRGSAASMPGAAVEISAGASAEFYQAAAAAYAGAISGSGSLIKTGTGALTLSGSLTHTGATLINQGLLKLAAAGVLPSGTPLSISANGAFDTGGFSHSIATLTNDGVVYLNASVNSRVGVIETADKLTVTGTASGTGQVLVRLSESETTSGAATATVMEITGTDASGYTAGLAGRAVTGPYDWTVTKEGNQIVLAVGELSPEVAAAGGLDAATYLVGKTALASLSQRLMISRSGGQDHSFQVWGGGLRREDTLTSDLYDGAEARTNGIQIGGDWNTGKATGKPVMIGAFYDYASSDLDMPADASKSTTKSYGLGIYGSYRTKSLYVDVILRNARDEFEVRVPYTGSFSTQGYSMAASVEVGGVLANKSPWNVEPQLQIVYQRHTIDNIVDGMGRDITIDSADSVEGRAGVRLWREFADADRTLAFIPYLRGSIMYEANGKGTVTFLQAITDPENPDRKKDVVFDNKFGGSAGVVDGGFALEWKRGFRLQANGAWYYGDRMEGFSASVAAAFVW</sequence>
<organism evidence="4 5">
    <name type="scientific">Termitidicoccus mucosus</name>
    <dbReference type="NCBI Taxonomy" id="1184151"/>
    <lineage>
        <taxon>Bacteria</taxon>
        <taxon>Pseudomonadati</taxon>
        <taxon>Verrucomicrobiota</taxon>
        <taxon>Opitutia</taxon>
        <taxon>Opitutales</taxon>
        <taxon>Opitutaceae</taxon>
        <taxon>Termitidicoccus</taxon>
    </lineage>
</organism>
<dbReference type="InterPro" id="IPR013425">
    <property type="entry name" value="Autotrns_rpt"/>
</dbReference>
<dbReference type="PANTHER" id="PTHR35037:SF3">
    <property type="entry name" value="C-TERMINAL REGION OF AIDA-LIKE PROTEIN"/>
    <property type="match status" value="1"/>
</dbReference>
<dbReference type="Pfam" id="PF12951">
    <property type="entry name" value="PATR"/>
    <property type="match status" value="7"/>
</dbReference>
<evidence type="ECO:0000256" key="2">
    <source>
        <dbReference type="SAM" id="SignalP"/>
    </source>
</evidence>
<feature type="domain" description="Autotransporter" evidence="3">
    <location>
        <begin position="1534"/>
        <end position="1812"/>
    </location>
</feature>
<dbReference type="STRING" id="1184151.AW736_10750"/>
<dbReference type="InterPro" id="IPR004899">
    <property type="entry name" value="Pertactin_central"/>
</dbReference>
<dbReference type="Gene3D" id="2.40.128.130">
    <property type="entry name" value="Autotransporter beta-domain"/>
    <property type="match status" value="1"/>
</dbReference>
<dbReference type="Proteomes" id="UP000078486">
    <property type="component" value="Unassembled WGS sequence"/>
</dbReference>
<feature type="signal peptide" evidence="2">
    <location>
        <begin position="1"/>
        <end position="27"/>
    </location>
</feature>